<keyword evidence="8 10" id="KW-0472">Membrane</keyword>
<keyword evidence="6" id="KW-0378">Hydrolase</keyword>
<keyword evidence="2" id="KW-1003">Cell membrane</keyword>
<evidence type="ECO:0000256" key="8">
    <source>
        <dbReference type="ARBA" id="ARBA00023136"/>
    </source>
</evidence>
<comment type="similarity">
    <text evidence="1 9">Belongs to the peptidase A8 family.</text>
</comment>
<feature type="transmembrane region" description="Helical" evidence="10">
    <location>
        <begin position="99"/>
        <end position="118"/>
    </location>
</feature>
<evidence type="ECO:0000256" key="5">
    <source>
        <dbReference type="ARBA" id="ARBA00022750"/>
    </source>
</evidence>
<evidence type="ECO:0000256" key="2">
    <source>
        <dbReference type="ARBA" id="ARBA00022475"/>
    </source>
</evidence>
<evidence type="ECO:0000256" key="1">
    <source>
        <dbReference type="ARBA" id="ARBA00006139"/>
    </source>
</evidence>
<evidence type="ECO:0000256" key="7">
    <source>
        <dbReference type="ARBA" id="ARBA00022989"/>
    </source>
</evidence>
<proteinExistence type="inferred from homology"/>
<keyword evidence="4 10" id="KW-0812">Transmembrane</keyword>
<dbReference type="InterPro" id="IPR001872">
    <property type="entry name" value="Peptidase_A8"/>
</dbReference>
<evidence type="ECO:0000256" key="10">
    <source>
        <dbReference type="SAM" id="Phobius"/>
    </source>
</evidence>
<dbReference type="GO" id="GO:0004190">
    <property type="term" value="F:aspartic-type endopeptidase activity"/>
    <property type="evidence" value="ECO:0007669"/>
    <property type="project" value="UniProtKB-KW"/>
</dbReference>
<comment type="caution">
    <text evidence="11">The sequence shown here is derived from an EMBL/GenBank/DDBJ whole genome shotgun (WGS) entry which is preliminary data.</text>
</comment>
<sequence>MQKNVDARNVIAPMYAGPLFTATTALAAFAIDLITKNILFAKPALMTGFSFFFNLAQFTDFKNFGISFNIPLPLPLTVFITLAVVISLLLWLKKERPGVGIMTLGAGLLIGGALANLFDRVTLGYVRDWLLLWNRSAINLADLSVLTGILFLWRFYKPKDNASAS</sequence>
<evidence type="ECO:0000256" key="9">
    <source>
        <dbReference type="RuleBase" id="RU004181"/>
    </source>
</evidence>
<feature type="transmembrane region" description="Helical" evidence="10">
    <location>
        <begin position="12"/>
        <end position="31"/>
    </location>
</feature>
<feature type="transmembrane region" description="Helical" evidence="10">
    <location>
        <begin position="70"/>
        <end position="92"/>
    </location>
</feature>
<accession>A0A2H0BRY8</accession>
<keyword evidence="3" id="KW-0645">Protease</keyword>
<evidence type="ECO:0000313" key="12">
    <source>
        <dbReference type="Proteomes" id="UP000231581"/>
    </source>
</evidence>
<dbReference type="AlphaFoldDB" id="A0A2H0BRY8"/>
<evidence type="ECO:0000256" key="6">
    <source>
        <dbReference type="ARBA" id="ARBA00022801"/>
    </source>
</evidence>
<dbReference type="Proteomes" id="UP000231581">
    <property type="component" value="Unassembled WGS sequence"/>
</dbReference>
<keyword evidence="7 10" id="KW-1133">Transmembrane helix</keyword>
<feature type="transmembrane region" description="Helical" evidence="10">
    <location>
        <begin position="38"/>
        <end position="58"/>
    </location>
</feature>
<dbReference type="PANTHER" id="PTHR33695:SF1">
    <property type="entry name" value="LIPOPROTEIN SIGNAL PEPTIDASE"/>
    <property type="match status" value="1"/>
</dbReference>
<dbReference type="EMBL" id="PCSZ01000062">
    <property type="protein sequence ID" value="PIP60446.1"/>
    <property type="molecule type" value="Genomic_DNA"/>
</dbReference>
<dbReference type="PROSITE" id="PS00855">
    <property type="entry name" value="SPASE_II"/>
    <property type="match status" value="1"/>
</dbReference>
<name>A0A2H0BRY8_9BACT</name>
<protein>
    <submittedName>
        <fullName evidence="11">Uncharacterized protein</fullName>
    </submittedName>
</protein>
<dbReference type="PRINTS" id="PR00781">
    <property type="entry name" value="LIPOSIGPTASE"/>
</dbReference>
<evidence type="ECO:0000313" key="11">
    <source>
        <dbReference type="EMBL" id="PIP60446.1"/>
    </source>
</evidence>
<gene>
    <name evidence="11" type="ORF">COX00_03080</name>
</gene>
<dbReference type="Pfam" id="PF01252">
    <property type="entry name" value="Peptidase_A8"/>
    <property type="match status" value="1"/>
</dbReference>
<reference evidence="11 12" key="1">
    <citation type="submission" date="2017-09" db="EMBL/GenBank/DDBJ databases">
        <title>Depth-based differentiation of microbial function through sediment-hosted aquifers and enrichment of novel symbionts in the deep terrestrial subsurface.</title>
        <authorList>
            <person name="Probst A.J."/>
            <person name="Ladd B."/>
            <person name="Jarett J.K."/>
            <person name="Geller-Mcgrath D.E."/>
            <person name="Sieber C.M."/>
            <person name="Emerson J.B."/>
            <person name="Anantharaman K."/>
            <person name="Thomas B.C."/>
            <person name="Malmstrom R."/>
            <person name="Stieglmeier M."/>
            <person name="Klingl A."/>
            <person name="Woyke T."/>
            <person name="Ryan C.M."/>
            <person name="Banfield J.F."/>
        </authorList>
    </citation>
    <scope>NUCLEOTIDE SEQUENCE [LARGE SCALE GENOMIC DNA]</scope>
    <source>
        <strain evidence="11">CG22_combo_CG10-13_8_21_14_all_47_17</strain>
    </source>
</reference>
<dbReference type="PANTHER" id="PTHR33695">
    <property type="entry name" value="LIPOPROTEIN SIGNAL PEPTIDASE"/>
    <property type="match status" value="1"/>
</dbReference>
<feature type="transmembrane region" description="Helical" evidence="10">
    <location>
        <begin position="138"/>
        <end position="156"/>
    </location>
</feature>
<keyword evidence="5" id="KW-0064">Aspartyl protease</keyword>
<dbReference type="GO" id="GO:0016020">
    <property type="term" value="C:membrane"/>
    <property type="evidence" value="ECO:0007669"/>
    <property type="project" value="InterPro"/>
</dbReference>
<organism evidence="11 12">
    <name type="scientific">Candidatus Uhrbacteria bacterium CG22_combo_CG10-13_8_21_14_all_47_17</name>
    <dbReference type="NCBI Taxonomy" id="1975041"/>
    <lineage>
        <taxon>Bacteria</taxon>
        <taxon>Candidatus Uhriibacteriota</taxon>
    </lineage>
</organism>
<evidence type="ECO:0000256" key="3">
    <source>
        <dbReference type="ARBA" id="ARBA00022670"/>
    </source>
</evidence>
<evidence type="ECO:0000256" key="4">
    <source>
        <dbReference type="ARBA" id="ARBA00022692"/>
    </source>
</evidence>
<dbReference type="GO" id="GO:0006508">
    <property type="term" value="P:proteolysis"/>
    <property type="evidence" value="ECO:0007669"/>
    <property type="project" value="UniProtKB-KW"/>
</dbReference>